<dbReference type="PANTHER" id="PTHR22710:SF2">
    <property type="entry name" value="X-RAY RADIATION RESISTANCE-ASSOCIATED PROTEIN 1"/>
    <property type="match status" value="1"/>
</dbReference>
<accession>A0A0N1J594</accession>
<dbReference type="Pfam" id="PF13855">
    <property type="entry name" value="LRR_8"/>
    <property type="match status" value="1"/>
</dbReference>
<dbReference type="Proteomes" id="UP000037923">
    <property type="component" value="Unassembled WGS sequence"/>
</dbReference>
<dbReference type="RefSeq" id="XP_015662957.1">
    <property type="nucleotide sequence ID" value="XM_015797437.1"/>
</dbReference>
<dbReference type="EMBL" id="LGTL01000002">
    <property type="protein sequence ID" value="KPA84518.1"/>
    <property type="molecule type" value="Genomic_DNA"/>
</dbReference>
<feature type="region of interest" description="Disordered" evidence="5">
    <location>
        <begin position="601"/>
        <end position="630"/>
    </location>
</feature>
<dbReference type="InterPro" id="IPR003591">
    <property type="entry name" value="Leu-rich_rpt_typical-subtyp"/>
</dbReference>
<dbReference type="Gene3D" id="3.80.10.10">
    <property type="entry name" value="Ribonuclease Inhibitor"/>
    <property type="match status" value="1"/>
</dbReference>
<keyword evidence="2" id="KW-0963">Cytoplasm</keyword>
<keyword evidence="7" id="KW-1185">Reference proteome</keyword>
<dbReference type="GO" id="GO:0005737">
    <property type="term" value="C:cytoplasm"/>
    <property type="evidence" value="ECO:0007669"/>
    <property type="project" value="UniProtKB-SubCell"/>
</dbReference>
<feature type="compositionally biased region" description="Polar residues" evidence="5">
    <location>
        <begin position="507"/>
        <end position="519"/>
    </location>
</feature>
<feature type="region of interest" description="Disordered" evidence="5">
    <location>
        <begin position="432"/>
        <end position="451"/>
    </location>
</feature>
<evidence type="ECO:0000256" key="2">
    <source>
        <dbReference type="ARBA" id="ARBA00022490"/>
    </source>
</evidence>
<comment type="subcellular location">
    <subcellularLocation>
        <location evidence="1">Cytoplasm</location>
    </subcellularLocation>
</comment>
<feature type="compositionally biased region" description="Polar residues" evidence="5">
    <location>
        <begin position="742"/>
        <end position="758"/>
    </location>
</feature>
<dbReference type="GO" id="GO:0005634">
    <property type="term" value="C:nucleus"/>
    <property type="evidence" value="ECO:0007669"/>
    <property type="project" value="TreeGrafter"/>
</dbReference>
<keyword evidence="3" id="KW-0433">Leucine-rich repeat</keyword>
<proteinExistence type="predicted"/>
<feature type="region of interest" description="Disordered" evidence="5">
    <location>
        <begin position="462"/>
        <end position="526"/>
    </location>
</feature>
<dbReference type="SMART" id="SM00369">
    <property type="entry name" value="LRR_TYP"/>
    <property type="match status" value="5"/>
</dbReference>
<evidence type="ECO:0000256" key="5">
    <source>
        <dbReference type="SAM" id="MobiDB-lite"/>
    </source>
</evidence>
<comment type="caution">
    <text evidence="6">The sequence shown here is derived from an EMBL/GenBank/DDBJ whole genome shotgun (WGS) entry which is preliminary data.</text>
</comment>
<dbReference type="InterPro" id="IPR001611">
    <property type="entry name" value="Leu-rich_rpt"/>
</dbReference>
<evidence type="ECO:0000256" key="1">
    <source>
        <dbReference type="ARBA" id="ARBA00004496"/>
    </source>
</evidence>
<feature type="compositionally biased region" description="Low complexity" evidence="5">
    <location>
        <begin position="436"/>
        <end position="450"/>
    </location>
</feature>
<feature type="compositionally biased region" description="Pro residues" evidence="5">
    <location>
        <begin position="1"/>
        <end position="11"/>
    </location>
</feature>
<feature type="region of interest" description="Disordered" evidence="5">
    <location>
        <begin position="1"/>
        <end position="49"/>
    </location>
</feature>
<name>A0A0N1J594_LEPPY</name>
<keyword evidence="4" id="KW-0677">Repeat</keyword>
<dbReference type="AlphaFoldDB" id="A0A0N1J594"/>
<gene>
    <name evidence="6" type="ORF">ABB37_01063</name>
</gene>
<dbReference type="GeneID" id="26901358"/>
<dbReference type="PROSITE" id="PS51450">
    <property type="entry name" value="LRR"/>
    <property type="match status" value="1"/>
</dbReference>
<dbReference type="OMA" id="QPTRYFY"/>
<feature type="compositionally biased region" description="Basic residues" evidence="5">
    <location>
        <begin position="703"/>
        <end position="713"/>
    </location>
</feature>
<evidence type="ECO:0000313" key="6">
    <source>
        <dbReference type="EMBL" id="KPA84518.1"/>
    </source>
</evidence>
<reference evidence="6 7" key="1">
    <citation type="submission" date="2015-07" db="EMBL/GenBank/DDBJ databases">
        <title>High-quality genome of monoxenous trypanosomatid Leptomonas pyrrhocoris.</title>
        <authorList>
            <person name="Flegontov P."/>
            <person name="Butenko A."/>
            <person name="Firsov S."/>
            <person name="Vlcek C."/>
            <person name="Logacheva M.D."/>
            <person name="Field M."/>
            <person name="Filatov D."/>
            <person name="Flegontova O."/>
            <person name="Gerasimov E."/>
            <person name="Jackson A.P."/>
            <person name="Kelly S."/>
            <person name="Opperdoes F."/>
            <person name="O'Reilly A."/>
            <person name="Votypka J."/>
            <person name="Yurchenko V."/>
            <person name="Lukes J."/>
        </authorList>
    </citation>
    <scope>NUCLEOTIDE SEQUENCE [LARGE SCALE GENOMIC DNA]</scope>
    <source>
        <strain evidence="6">H10</strain>
    </source>
</reference>
<feature type="region of interest" description="Disordered" evidence="5">
    <location>
        <begin position="648"/>
        <end position="730"/>
    </location>
</feature>
<evidence type="ECO:0000256" key="3">
    <source>
        <dbReference type="ARBA" id="ARBA00022614"/>
    </source>
</evidence>
<sequence>MEDPLPAPPAPSADTAEAVAQQKLEEAPACADTGSGTNEEKQAVQKQPLTLPLRSSVPLGETNYAVASGLVPSLAEMNADEIIPPMSGAAPQFPVLHPQGFRILNNNSAMERGMRGYFRLPQPPNLATREEQRRLQRTLRQVQCEEAQRKARITGNQEGVVLDGFLILGACEADDPEEVTAVTLQASLLTSSVQEDLPFFTELKTLDVSDNQLRLGDVLPLPHLETAHLVCNNIVSLADVALSDSSSLSTLMALDLAYNRIPSRDLLYLGAFRALQHLDLSNNGLRSLPADLSALSQLTHLALESNQLASADVFHALGTLPALMGINLANNRLAHVPLLRVTPPLGMRDTNNEGPADVVMSSFPAIQTMTLSGNRFTDLEAFLPLAALHRTLRHIAVGNNPFLLRQPQAAARQLQLALDEAVVDSYFIAKDPLQTSPPLTSTDATATLTDANAGTWHGKAWERYIPPRPEGPQSPDDELARSRASSLETAAPIPSAPAKGETPQHDGATSAQDGESSNEAPRVPQEGDVDIVHLLSVEEYVARFHITVQCGTPPPPPAKQPRRYFYSSAYRASQREGQSESPLVTLPPYEEFMDVYRIAGRQSHASRRKGHAAASRRRGKPSASAPPSSHLTALPVMARDSFTLPPAAFAAPPSALSGKRSSNMDDVDEDDDEEDDDVPRDETQEGDDGFFLTGMNSEGKKEGKGRRKNRSGRKSAEEKATLSAEMPAARKMEGTVADALPTDTQRSTNAFSANQSSVPRLPLPRSVVSPASTNVHTAMSELRAMLRKPLPSLPYDPARSRQAR</sequence>
<dbReference type="OrthoDB" id="1687175at2759"/>
<protein>
    <recommendedName>
        <fullName evidence="8">Leucine-rich repeat protein</fullName>
    </recommendedName>
</protein>
<evidence type="ECO:0008006" key="8">
    <source>
        <dbReference type="Google" id="ProtNLM"/>
    </source>
</evidence>
<dbReference type="InterPro" id="IPR032675">
    <property type="entry name" value="LRR_dom_sf"/>
</dbReference>
<dbReference type="PANTHER" id="PTHR22710">
    <property type="entry name" value="X-RAY RADIATION RESISTANCE ASSOCIATED PROTEIN 1 XRRA1"/>
    <property type="match status" value="1"/>
</dbReference>
<feature type="compositionally biased region" description="Basic residues" evidence="5">
    <location>
        <begin position="604"/>
        <end position="620"/>
    </location>
</feature>
<dbReference type="VEuPathDB" id="TriTrypDB:LpyrH10_02_0370"/>
<feature type="compositionally biased region" description="Acidic residues" evidence="5">
    <location>
        <begin position="665"/>
        <end position="688"/>
    </location>
</feature>
<feature type="region of interest" description="Disordered" evidence="5">
    <location>
        <begin position="742"/>
        <end position="768"/>
    </location>
</feature>
<evidence type="ECO:0000313" key="7">
    <source>
        <dbReference type="Proteomes" id="UP000037923"/>
    </source>
</evidence>
<dbReference type="SUPFAM" id="SSF52058">
    <property type="entry name" value="L domain-like"/>
    <property type="match status" value="1"/>
</dbReference>
<organism evidence="6 7">
    <name type="scientific">Leptomonas pyrrhocoris</name>
    <name type="common">Firebug parasite</name>
    <dbReference type="NCBI Taxonomy" id="157538"/>
    <lineage>
        <taxon>Eukaryota</taxon>
        <taxon>Discoba</taxon>
        <taxon>Euglenozoa</taxon>
        <taxon>Kinetoplastea</taxon>
        <taxon>Metakinetoplastina</taxon>
        <taxon>Trypanosomatida</taxon>
        <taxon>Trypanosomatidae</taxon>
        <taxon>Leishmaniinae</taxon>
        <taxon>Leptomonas</taxon>
    </lineage>
</organism>
<evidence type="ECO:0000256" key="4">
    <source>
        <dbReference type="ARBA" id="ARBA00022737"/>
    </source>
</evidence>